<dbReference type="InterPro" id="IPR011990">
    <property type="entry name" value="TPR-like_helical_dom_sf"/>
</dbReference>
<keyword evidence="1" id="KW-0677">Repeat</keyword>
<protein>
    <submittedName>
        <fullName evidence="5">Tetratricopeptide repeat protein</fullName>
    </submittedName>
</protein>
<dbReference type="Gene3D" id="1.25.40.10">
    <property type="entry name" value="Tetratricopeptide repeat domain"/>
    <property type="match status" value="2"/>
</dbReference>
<evidence type="ECO:0000256" key="3">
    <source>
        <dbReference type="PROSITE-ProRule" id="PRU00339"/>
    </source>
</evidence>
<keyword evidence="6" id="KW-1185">Reference proteome</keyword>
<dbReference type="Pfam" id="PF13432">
    <property type="entry name" value="TPR_16"/>
    <property type="match status" value="2"/>
</dbReference>
<gene>
    <name evidence="5" type="ORF">GIW81_17160</name>
</gene>
<feature type="compositionally biased region" description="Basic and acidic residues" evidence="4">
    <location>
        <begin position="295"/>
        <end position="308"/>
    </location>
</feature>
<name>A0A6I3KQ45_9HYPH</name>
<dbReference type="EMBL" id="WMBQ01000002">
    <property type="protein sequence ID" value="MTD96070.1"/>
    <property type="molecule type" value="Genomic_DNA"/>
</dbReference>
<dbReference type="PANTHER" id="PTHR44858">
    <property type="entry name" value="TETRATRICOPEPTIDE REPEAT PROTEIN 6"/>
    <property type="match status" value="1"/>
</dbReference>
<sequence length="348" mass="37492">MAKDLAPREAKMLRACFVLIGGILTGGFLLVALMATSASAGMSQDLSSCTAAKDRAGAAACTRVMSSGRLPREQMYIGHFNRGTGYRRAGDTAKAINDFTRVLELKPDFVRAYEARGMVHADSGNPEKAMADLDEAVKRGGDQWQFHYSRAVVRRADGDRDGALRDLEAAMDLDREAAFPPLMRALILADQGSFESARSEINRVLSRGSETAAAHYARASVAFAEGRVEAAEKDVDRALDLRGDFAAAHMLKGRILEERGVASAARQRFEKALADPTDSFDGRAARRLAKARLAIGDRGDSGKPENSARKKSVAKADVAEVKLEKPRPLDCKVFLPATGSVVTAKCSE</sequence>
<dbReference type="InterPro" id="IPR019734">
    <property type="entry name" value="TPR_rpt"/>
</dbReference>
<dbReference type="PROSITE" id="PS50005">
    <property type="entry name" value="TPR"/>
    <property type="match status" value="1"/>
</dbReference>
<feature type="region of interest" description="Disordered" evidence="4">
    <location>
        <begin position="295"/>
        <end position="316"/>
    </location>
</feature>
<proteinExistence type="predicted"/>
<dbReference type="Proteomes" id="UP000440694">
    <property type="component" value="Unassembled WGS sequence"/>
</dbReference>
<dbReference type="AlphaFoldDB" id="A0A6I3KQ45"/>
<dbReference type="InterPro" id="IPR050498">
    <property type="entry name" value="Ycf3"/>
</dbReference>
<dbReference type="SMART" id="SM00028">
    <property type="entry name" value="TPR"/>
    <property type="match status" value="5"/>
</dbReference>
<evidence type="ECO:0000256" key="2">
    <source>
        <dbReference type="ARBA" id="ARBA00022803"/>
    </source>
</evidence>
<dbReference type="PANTHER" id="PTHR44858:SF1">
    <property type="entry name" value="UDP-N-ACETYLGLUCOSAMINE--PEPTIDE N-ACETYLGLUCOSAMINYLTRANSFERASE SPINDLY-RELATED"/>
    <property type="match status" value="1"/>
</dbReference>
<evidence type="ECO:0000313" key="6">
    <source>
        <dbReference type="Proteomes" id="UP000440694"/>
    </source>
</evidence>
<evidence type="ECO:0000256" key="4">
    <source>
        <dbReference type="SAM" id="MobiDB-lite"/>
    </source>
</evidence>
<accession>A0A6I3KQ45</accession>
<organism evidence="5 6">
    <name type="scientific">Hyphomicrobium album</name>
    <dbReference type="NCBI Taxonomy" id="2665159"/>
    <lineage>
        <taxon>Bacteria</taxon>
        <taxon>Pseudomonadati</taxon>
        <taxon>Pseudomonadota</taxon>
        <taxon>Alphaproteobacteria</taxon>
        <taxon>Hyphomicrobiales</taxon>
        <taxon>Hyphomicrobiaceae</taxon>
        <taxon>Hyphomicrobium</taxon>
    </lineage>
</organism>
<evidence type="ECO:0000256" key="1">
    <source>
        <dbReference type="ARBA" id="ARBA00022737"/>
    </source>
</evidence>
<keyword evidence="2 3" id="KW-0802">TPR repeat</keyword>
<evidence type="ECO:0000313" key="5">
    <source>
        <dbReference type="EMBL" id="MTD96070.1"/>
    </source>
</evidence>
<reference evidence="5 6" key="1">
    <citation type="submission" date="2019-11" db="EMBL/GenBank/DDBJ databases">
        <title>Identification of a novel strain.</title>
        <authorList>
            <person name="Xu Q."/>
            <person name="Wang G."/>
        </authorList>
    </citation>
    <scope>NUCLEOTIDE SEQUENCE [LARGE SCALE GENOMIC DNA]</scope>
    <source>
        <strain evidence="6">xq</strain>
    </source>
</reference>
<dbReference type="SUPFAM" id="SSF48452">
    <property type="entry name" value="TPR-like"/>
    <property type="match status" value="1"/>
</dbReference>
<feature type="repeat" description="TPR" evidence="3">
    <location>
        <begin position="76"/>
        <end position="109"/>
    </location>
</feature>
<comment type="caution">
    <text evidence="5">The sequence shown here is derived from an EMBL/GenBank/DDBJ whole genome shotgun (WGS) entry which is preliminary data.</text>
</comment>